<dbReference type="InterPro" id="IPR025240">
    <property type="entry name" value="DUF4189"/>
</dbReference>
<dbReference type="AlphaFoldDB" id="A0A172UWK7"/>
<dbReference type="PROSITE" id="PS51318">
    <property type="entry name" value="TAT"/>
    <property type="match status" value="1"/>
</dbReference>
<accession>A0A172UWK7</accession>
<proteinExistence type="predicted"/>
<keyword evidence="3" id="KW-0614">Plasmid</keyword>
<dbReference type="InterPro" id="IPR006311">
    <property type="entry name" value="TAT_signal"/>
</dbReference>
<evidence type="ECO:0000313" key="3">
    <source>
        <dbReference type="EMBL" id="ANE83462.1"/>
    </source>
</evidence>
<keyword evidence="4" id="KW-1185">Reference proteome</keyword>
<dbReference type="OrthoDB" id="3483193at2"/>
<organism evidence="3 4">
    <name type="scientific">Mycobacterium adipatum</name>
    <dbReference type="NCBI Taxonomy" id="1682113"/>
    <lineage>
        <taxon>Bacteria</taxon>
        <taxon>Bacillati</taxon>
        <taxon>Actinomycetota</taxon>
        <taxon>Actinomycetes</taxon>
        <taxon>Mycobacteriales</taxon>
        <taxon>Mycobacteriaceae</taxon>
        <taxon>Mycobacterium</taxon>
    </lineage>
</organism>
<name>A0A172UWK7_9MYCO</name>
<feature type="domain" description="DUF4189" evidence="2">
    <location>
        <begin position="36"/>
        <end position="109"/>
    </location>
</feature>
<evidence type="ECO:0000313" key="4">
    <source>
        <dbReference type="Proteomes" id="UP000077143"/>
    </source>
</evidence>
<evidence type="ECO:0000256" key="1">
    <source>
        <dbReference type="SAM" id="SignalP"/>
    </source>
</evidence>
<dbReference type="KEGG" id="madi:A7U43_28545"/>
<protein>
    <recommendedName>
        <fullName evidence="2">DUF4189 domain-containing protein</fullName>
    </recommendedName>
</protein>
<dbReference type="RefSeq" id="WP_068004278.1">
    <property type="nucleotide sequence ID" value="NZ_CP015597.1"/>
</dbReference>
<reference evidence="3 4" key="1">
    <citation type="submission" date="2016-05" db="EMBL/GenBank/DDBJ databases">
        <title>Complete genome sequence of a phthalic acid esters degrading Mycobacterium sp. YC-RL4.</title>
        <authorList>
            <person name="Ren L."/>
            <person name="Fan S."/>
            <person name="Ruth N."/>
            <person name="Jia Y."/>
            <person name="Wang J."/>
            <person name="Qiao C."/>
        </authorList>
    </citation>
    <scope>NUCLEOTIDE SEQUENCE [LARGE SCALE GENOMIC DNA]</scope>
    <source>
        <strain evidence="3 4">YC-RL4</strain>
        <plasmid evidence="4">pmyc1</plasmid>
    </source>
</reference>
<feature type="chain" id="PRO_5038420655" description="DUF4189 domain-containing protein" evidence="1">
    <location>
        <begin position="24"/>
        <end position="121"/>
    </location>
</feature>
<gene>
    <name evidence="3" type="ORF">A7U43_28545</name>
</gene>
<sequence length="121" mass="12186">MTSISSRRVAVVAAGVVAASALATVVGPQAGAARYYGAIAYATNGAGASVWSYPSRADAEDAALDYCGYSTCKVLVTFSECGAVAFDGDTLQGGSGSSLFAAINDAKSRLPGSWVESWACN</sequence>
<feature type="signal peptide" evidence="1">
    <location>
        <begin position="1"/>
        <end position="23"/>
    </location>
</feature>
<geneLocation type="plasmid" evidence="4">
    <name>pmyc1</name>
</geneLocation>
<evidence type="ECO:0000259" key="2">
    <source>
        <dbReference type="Pfam" id="PF13827"/>
    </source>
</evidence>
<dbReference type="Proteomes" id="UP000077143">
    <property type="component" value="Plasmid pMYC1"/>
</dbReference>
<dbReference type="EMBL" id="CP015597">
    <property type="protein sequence ID" value="ANE83462.1"/>
    <property type="molecule type" value="Genomic_DNA"/>
</dbReference>
<dbReference type="Pfam" id="PF13827">
    <property type="entry name" value="DUF4189"/>
    <property type="match status" value="1"/>
</dbReference>
<keyword evidence="1" id="KW-0732">Signal</keyword>